<evidence type="ECO:0000256" key="2">
    <source>
        <dbReference type="ARBA" id="ARBA00022448"/>
    </source>
</evidence>
<evidence type="ECO:0000256" key="5">
    <source>
        <dbReference type="ARBA" id="ARBA00023136"/>
    </source>
</evidence>
<comment type="caution">
    <text evidence="8">The sequence shown here is derived from an EMBL/GenBank/DDBJ whole genome shotgun (WGS) entry which is preliminary data.</text>
</comment>
<name>A0AAN6YLS4_9PEZI</name>
<feature type="transmembrane region" description="Helical" evidence="7">
    <location>
        <begin position="227"/>
        <end position="247"/>
    </location>
</feature>
<gene>
    <name evidence="8" type="ORF">QBC38DRAFT_513483</name>
</gene>
<feature type="transmembrane region" description="Helical" evidence="7">
    <location>
        <begin position="309"/>
        <end position="326"/>
    </location>
</feature>
<organism evidence="8 9">
    <name type="scientific">Podospora fimiseda</name>
    <dbReference type="NCBI Taxonomy" id="252190"/>
    <lineage>
        <taxon>Eukaryota</taxon>
        <taxon>Fungi</taxon>
        <taxon>Dikarya</taxon>
        <taxon>Ascomycota</taxon>
        <taxon>Pezizomycotina</taxon>
        <taxon>Sordariomycetes</taxon>
        <taxon>Sordariomycetidae</taxon>
        <taxon>Sordariales</taxon>
        <taxon>Podosporaceae</taxon>
        <taxon>Podospora</taxon>
    </lineage>
</organism>
<feature type="transmembrane region" description="Helical" evidence="7">
    <location>
        <begin position="131"/>
        <end position="149"/>
    </location>
</feature>
<evidence type="ECO:0000313" key="9">
    <source>
        <dbReference type="Proteomes" id="UP001301958"/>
    </source>
</evidence>
<dbReference type="InterPro" id="IPR011701">
    <property type="entry name" value="MFS"/>
</dbReference>
<feature type="transmembrane region" description="Helical" evidence="7">
    <location>
        <begin position="59"/>
        <end position="78"/>
    </location>
</feature>
<accession>A0AAN6YLS4</accession>
<dbReference type="GO" id="GO:0022857">
    <property type="term" value="F:transmembrane transporter activity"/>
    <property type="evidence" value="ECO:0007669"/>
    <property type="project" value="InterPro"/>
</dbReference>
<dbReference type="SUPFAM" id="SSF103473">
    <property type="entry name" value="MFS general substrate transporter"/>
    <property type="match status" value="1"/>
</dbReference>
<dbReference type="PANTHER" id="PTHR23501:SF187">
    <property type="entry name" value="MAJOR FACILITATOR SUPERFAMILY (MFS) PROFILE DOMAIN-CONTAINING PROTEIN"/>
    <property type="match status" value="1"/>
</dbReference>
<evidence type="ECO:0000313" key="8">
    <source>
        <dbReference type="EMBL" id="KAK4221598.1"/>
    </source>
</evidence>
<dbReference type="Gene3D" id="1.20.1720.10">
    <property type="entry name" value="Multidrug resistance protein D"/>
    <property type="match status" value="1"/>
</dbReference>
<sequence>MASTMTLPPSQAEYDWCFWTILTALSFTSILAGLEIGCIATAMPTIVKDLGDNINNHTVYVWVANAYFLTMTAFQPLYGQASNIFALSGAAINMTMLIAGRAVMGVGGGGIMVMVEIITCDLCTLRDRPNYLAIVLSLFGIAMCVGPLIGGALAEHVNWRWIFYINLPIAGVALVPLVLFLRVKYQRDAIGKMLMRVDWGGNALFAASVTSILLALTWGGTQHPWSAWQTLLPLILRVMGLVEFLGVESTNLIEKPTMPIRLFSNRTFLGAFGLTYVASILTYWMAFWLPVYFQAVRERSPTESGIDSLPFSMIMIPFSILAGGGVTKTGRYFPFQLVGISLITIAMGLFSLPDIDSSKGKWVRFQVVAATTRGILLTCALPAVQAPLPETDTAIATSTWAFLRSFGGMIAVPTAIFNSHVNSLLGLGRVDDGSVSDTMRNGGAYALASMQSLPLELKLEVKRVYVDSLRLIWQVGVGLGVVGFLITLFIEEVKLRGGFGDWFWACS</sequence>
<feature type="transmembrane region" description="Helical" evidence="7">
    <location>
        <begin position="20"/>
        <end position="47"/>
    </location>
</feature>
<dbReference type="EMBL" id="MU865532">
    <property type="protein sequence ID" value="KAK4221598.1"/>
    <property type="molecule type" value="Genomic_DNA"/>
</dbReference>
<dbReference type="PANTHER" id="PTHR23501">
    <property type="entry name" value="MAJOR FACILITATOR SUPERFAMILY"/>
    <property type="match status" value="1"/>
</dbReference>
<proteinExistence type="predicted"/>
<feature type="transmembrane region" description="Helical" evidence="7">
    <location>
        <begin position="333"/>
        <end position="352"/>
    </location>
</feature>
<reference evidence="8" key="2">
    <citation type="submission" date="2023-05" db="EMBL/GenBank/DDBJ databases">
        <authorList>
            <consortium name="Lawrence Berkeley National Laboratory"/>
            <person name="Steindorff A."/>
            <person name="Hensen N."/>
            <person name="Bonometti L."/>
            <person name="Westerberg I."/>
            <person name="Brannstrom I.O."/>
            <person name="Guillou S."/>
            <person name="Cros-Aarteil S."/>
            <person name="Calhoun S."/>
            <person name="Haridas S."/>
            <person name="Kuo A."/>
            <person name="Mondo S."/>
            <person name="Pangilinan J."/>
            <person name="Riley R."/>
            <person name="Labutti K."/>
            <person name="Andreopoulos B."/>
            <person name="Lipzen A."/>
            <person name="Chen C."/>
            <person name="Yanf M."/>
            <person name="Daum C."/>
            <person name="Ng V."/>
            <person name="Clum A."/>
            <person name="Ohm R."/>
            <person name="Martin F."/>
            <person name="Silar P."/>
            <person name="Natvig D."/>
            <person name="Lalanne C."/>
            <person name="Gautier V."/>
            <person name="Ament-Velasquez S.L."/>
            <person name="Kruys A."/>
            <person name="Hutchinson M.I."/>
            <person name="Powell A.J."/>
            <person name="Barry K."/>
            <person name="Miller A.N."/>
            <person name="Grigoriev I.V."/>
            <person name="Debuchy R."/>
            <person name="Gladieux P."/>
            <person name="Thoren M.H."/>
            <person name="Johannesson H."/>
        </authorList>
    </citation>
    <scope>NUCLEOTIDE SEQUENCE</scope>
    <source>
        <strain evidence="8">CBS 990.96</strain>
    </source>
</reference>
<evidence type="ECO:0000256" key="7">
    <source>
        <dbReference type="SAM" id="Phobius"/>
    </source>
</evidence>
<dbReference type="Proteomes" id="UP001301958">
    <property type="component" value="Unassembled WGS sequence"/>
</dbReference>
<comment type="subcellular location">
    <subcellularLocation>
        <location evidence="1">Membrane</location>
        <topology evidence="1">Multi-pass membrane protein</topology>
    </subcellularLocation>
</comment>
<evidence type="ECO:0000256" key="4">
    <source>
        <dbReference type="ARBA" id="ARBA00022989"/>
    </source>
</evidence>
<feature type="transmembrane region" description="Helical" evidence="7">
    <location>
        <begin position="268"/>
        <end position="289"/>
    </location>
</feature>
<keyword evidence="9" id="KW-1185">Reference proteome</keyword>
<evidence type="ECO:0000256" key="6">
    <source>
        <dbReference type="ARBA" id="ARBA00023180"/>
    </source>
</evidence>
<dbReference type="InterPro" id="IPR036259">
    <property type="entry name" value="MFS_trans_sf"/>
</dbReference>
<reference evidence="8" key="1">
    <citation type="journal article" date="2023" name="Mol. Phylogenet. Evol.">
        <title>Genome-scale phylogeny and comparative genomics of the fungal order Sordariales.</title>
        <authorList>
            <person name="Hensen N."/>
            <person name="Bonometti L."/>
            <person name="Westerberg I."/>
            <person name="Brannstrom I.O."/>
            <person name="Guillou S."/>
            <person name="Cros-Aarteil S."/>
            <person name="Calhoun S."/>
            <person name="Haridas S."/>
            <person name="Kuo A."/>
            <person name="Mondo S."/>
            <person name="Pangilinan J."/>
            <person name="Riley R."/>
            <person name="LaButti K."/>
            <person name="Andreopoulos B."/>
            <person name="Lipzen A."/>
            <person name="Chen C."/>
            <person name="Yan M."/>
            <person name="Daum C."/>
            <person name="Ng V."/>
            <person name="Clum A."/>
            <person name="Steindorff A."/>
            <person name="Ohm R.A."/>
            <person name="Martin F."/>
            <person name="Silar P."/>
            <person name="Natvig D.O."/>
            <person name="Lalanne C."/>
            <person name="Gautier V."/>
            <person name="Ament-Velasquez S.L."/>
            <person name="Kruys A."/>
            <person name="Hutchinson M.I."/>
            <person name="Powell A.J."/>
            <person name="Barry K."/>
            <person name="Miller A.N."/>
            <person name="Grigoriev I.V."/>
            <person name="Debuchy R."/>
            <person name="Gladieux P."/>
            <person name="Hiltunen Thoren M."/>
            <person name="Johannesson H."/>
        </authorList>
    </citation>
    <scope>NUCLEOTIDE SEQUENCE</scope>
    <source>
        <strain evidence="8">CBS 990.96</strain>
    </source>
</reference>
<feature type="transmembrane region" description="Helical" evidence="7">
    <location>
        <begin position="202"/>
        <end position="221"/>
    </location>
</feature>
<dbReference type="GO" id="GO:0005886">
    <property type="term" value="C:plasma membrane"/>
    <property type="evidence" value="ECO:0007669"/>
    <property type="project" value="TreeGrafter"/>
</dbReference>
<keyword evidence="6" id="KW-0325">Glycoprotein</keyword>
<protein>
    <submittedName>
        <fullName evidence="8">Efflux pump</fullName>
    </submittedName>
</protein>
<evidence type="ECO:0000256" key="3">
    <source>
        <dbReference type="ARBA" id="ARBA00022692"/>
    </source>
</evidence>
<dbReference type="Pfam" id="PF07690">
    <property type="entry name" value="MFS_1"/>
    <property type="match status" value="1"/>
</dbReference>
<feature type="transmembrane region" description="Helical" evidence="7">
    <location>
        <begin position="471"/>
        <end position="490"/>
    </location>
</feature>
<feature type="transmembrane region" description="Helical" evidence="7">
    <location>
        <begin position="161"/>
        <end position="181"/>
    </location>
</feature>
<dbReference type="AlphaFoldDB" id="A0AAN6YLS4"/>
<keyword evidence="2" id="KW-0813">Transport</keyword>
<dbReference type="Gene3D" id="1.20.1250.20">
    <property type="entry name" value="MFS general substrate transporter like domains"/>
    <property type="match status" value="1"/>
</dbReference>
<feature type="transmembrane region" description="Helical" evidence="7">
    <location>
        <begin position="98"/>
        <end position="119"/>
    </location>
</feature>
<evidence type="ECO:0000256" key="1">
    <source>
        <dbReference type="ARBA" id="ARBA00004141"/>
    </source>
</evidence>
<keyword evidence="5 7" id="KW-0472">Membrane</keyword>
<keyword evidence="4 7" id="KW-1133">Transmembrane helix</keyword>
<keyword evidence="3 7" id="KW-0812">Transmembrane</keyword>